<dbReference type="InterPro" id="IPR005754">
    <property type="entry name" value="Sortase"/>
</dbReference>
<keyword evidence="4" id="KW-0812">Transmembrane</keyword>
<evidence type="ECO:0000256" key="3">
    <source>
        <dbReference type="SAM" id="MobiDB-lite"/>
    </source>
</evidence>
<dbReference type="InterPro" id="IPR042003">
    <property type="entry name" value="Sortase_E"/>
</dbReference>
<evidence type="ECO:0000256" key="4">
    <source>
        <dbReference type="SAM" id="Phobius"/>
    </source>
</evidence>
<feature type="active site" description="Acyl-thioester intermediate" evidence="2">
    <location>
        <position position="237"/>
    </location>
</feature>
<evidence type="ECO:0000313" key="6">
    <source>
        <dbReference type="Proteomes" id="UP001165341"/>
    </source>
</evidence>
<evidence type="ECO:0000256" key="2">
    <source>
        <dbReference type="PIRSR" id="PIRSR605754-1"/>
    </source>
</evidence>
<reference evidence="5" key="1">
    <citation type="submission" date="2022-03" db="EMBL/GenBank/DDBJ databases">
        <title>Cryobacterium sp. nov. strain ZS14-85, isolated from Antarctic soil.</title>
        <authorList>
            <person name="Li J."/>
            <person name="Niu G."/>
        </authorList>
    </citation>
    <scope>NUCLEOTIDE SEQUENCE</scope>
    <source>
        <strain evidence="5">ZS14-85</strain>
    </source>
</reference>
<keyword evidence="1" id="KW-0378">Hydrolase</keyword>
<name>A0AA41QXG6_9MICO</name>
<keyword evidence="6" id="KW-1185">Reference proteome</keyword>
<dbReference type="CDD" id="cd05830">
    <property type="entry name" value="Sortase_E"/>
    <property type="match status" value="1"/>
</dbReference>
<feature type="region of interest" description="Disordered" evidence="3">
    <location>
        <begin position="78"/>
        <end position="99"/>
    </location>
</feature>
<feature type="active site" description="Proton donor/acceptor" evidence="2">
    <location>
        <position position="169"/>
    </location>
</feature>
<keyword evidence="4" id="KW-0472">Membrane</keyword>
<dbReference type="Proteomes" id="UP001165341">
    <property type="component" value="Unassembled WGS sequence"/>
</dbReference>
<dbReference type="RefSeq" id="WP_241976250.1">
    <property type="nucleotide sequence ID" value="NZ_JALGAR010000004.1"/>
</dbReference>
<keyword evidence="4" id="KW-1133">Transmembrane helix</keyword>
<gene>
    <name evidence="5" type="ORF">MQH31_15520</name>
</gene>
<dbReference type="AlphaFoldDB" id="A0AA41QXG6"/>
<dbReference type="InterPro" id="IPR023365">
    <property type="entry name" value="Sortase_dom-sf"/>
</dbReference>
<dbReference type="Gene3D" id="2.40.260.10">
    <property type="entry name" value="Sortase"/>
    <property type="match status" value="1"/>
</dbReference>
<comment type="caution">
    <text evidence="5">The sequence shown here is derived from an EMBL/GenBank/DDBJ whole genome shotgun (WGS) entry which is preliminary data.</text>
</comment>
<dbReference type="NCBIfam" id="NF033747">
    <property type="entry name" value="class_E_sortase"/>
    <property type="match status" value="1"/>
</dbReference>
<dbReference type="GO" id="GO:0016787">
    <property type="term" value="F:hydrolase activity"/>
    <property type="evidence" value="ECO:0007669"/>
    <property type="project" value="UniProtKB-KW"/>
</dbReference>
<evidence type="ECO:0000313" key="5">
    <source>
        <dbReference type="EMBL" id="MCI4659217.1"/>
    </source>
</evidence>
<sequence length="277" mass="29136">MSDATPPAAPAESRRARRALRRRKPVSVIGVFGEVLITGGVLVFLFIAWQLWWNDLVVAGEQSSAANQISQQWIDDAQAASSTPTPTPTNTPTAAPAQPSGFGTPVVAVAPAEAQPFAVLYVPRYGAAYSRTIAEGVGLNVLNSPRLGIGHYPGTQMPGEVGNFVVAAHRSANGGGMHLINELQLGDPIFVQTADGYYTYRFRDLEYVQPTDVGVLAAVPHAPGATATDRIITLTSCNPLYSTAERIIAYGVFDSWQPISAGPPAELAAIIAAQAAG</sequence>
<feature type="transmembrane region" description="Helical" evidence="4">
    <location>
        <begin position="26"/>
        <end position="53"/>
    </location>
</feature>
<dbReference type="InterPro" id="IPR053465">
    <property type="entry name" value="Sortase_Class_E"/>
</dbReference>
<organism evidence="5 6">
    <name type="scientific">Cryobacterium zhongshanensis</name>
    <dbReference type="NCBI Taxonomy" id="2928153"/>
    <lineage>
        <taxon>Bacteria</taxon>
        <taxon>Bacillati</taxon>
        <taxon>Actinomycetota</taxon>
        <taxon>Actinomycetes</taxon>
        <taxon>Micrococcales</taxon>
        <taxon>Microbacteriaceae</taxon>
        <taxon>Cryobacterium</taxon>
    </lineage>
</organism>
<accession>A0AA41QXG6</accession>
<dbReference type="EMBL" id="JALGAR010000004">
    <property type="protein sequence ID" value="MCI4659217.1"/>
    <property type="molecule type" value="Genomic_DNA"/>
</dbReference>
<protein>
    <submittedName>
        <fullName evidence="5">Class E sortase</fullName>
    </submittedName>
</protein>
<dbReference type="SUPFAM" id="SSF63817">
    <property type="entry name" value="Sortase"/>
    <property type="match status" value="1"/>
</dbReference>
<proteinExistence type="predicted"/>
<dbReference type="Pfam" id="PF04203">
    <property type="entry name" value="Sortase"/>
    <property type="match status" value="1"/>
</dbReference>
<dbReference type="NCBIfam" id="TIGR01076">
    <property type="entry name" value="sortase_fam"/>
    <property type="match status" value="1"/>
</dbReference>
<evidence type="ECO:0000256" key="1">
    <source>
        <dbReference type="ARBA" id="ARBA00022801"/>
    </source>
</evidence>